<dbReference type="Gene3D" id="2.170.130.10">
    <property type="entry name" value="TonB-dependent receptor, plug domain"/>
    <property type="match status" value="1"/>
</dbReference>
<evidence type="ECO:0000256" key="4">
    <source>
        <dbReference type="ARBA" id="ARBA00022692"/>
    </source>
</evidence>
<evidence type="ECO:0000256" key="10">
    <source>
        <dbReference type="PROSITE-ProRule" id="PRU01360"/>
    </source>
</evidence>
<dbReference type="PANTHER" id="PTHR30069">
    <property type="entry name" value="TONB-DEPENDENT OUTER MEMBRANE RECEPTOR"/>
    <property type="match status" value="1"/>
</dbReference>
<dbReference type="InterPro" id="IPR000531">
    <property type="entry name" value="Beta-barrel_TonB"/>
</dbReference>
<name>A0A845PVA2_9FLAO</name>
<dbReference type="Gene3D" id="2.40.170.20">
    <property type="entry name" value="TonB-dependent receptor, beta-barrel domain"/>
    <property type="match status" value="1"/>
</dbReference>
<dbReference type="EMBL" id="JAAABJ010000644">
    <property type="protein sequence ID" value="NAW52159.1"/>
    <property type="molecule type" value="Genomic_DNA"/>
</dbReference>
<protein>
    <submittedName>
        <fullName evidence="14">TonB-dependent receptor</fullName>
    </submittedName>
</protein>
<keyword evidence="2 10" id="KW-0813">Transport</keyword>
<dbReference type="InterPro" id="IPR012910">
    <property type="entry name" value="Plug_dom"/>
</dbReference>
<dbReference type="InterPro" id="IPR037066">
    <property type="entry name" value="Plug_dom_sf"/>
</dbReference>
<proteinExistence type="inferred from homology"/>
<keyword evidence="6 11" id="KW-0798">TonB box</keyword>
<evidence type="ECO:0000256" key="1">
    <source>
        <dbReference type="ARBA" id="ARBA00004571"/>
    </source>
</evidence>
<dbReference type="GO" id="GO:0009279">
    <property type="term" value="C:cell outer membrane"/>
    <property type="evidence" value="ECO:0007669"/>
    <property type="project" value="UniProtKB-SubCell"/>
</dbReference>
<evidence type="ECO:0000313" key="15">
    <source>
        <dbReference type="Proteomes" id="UP000553459"/>
    </source>
</evidence>
<dbReference type="RefSeq" id="WP_166520411.1">
    <property type="nucleotide sequence ID" value="NZ_JAAABJ010000644.1"/>
</dbReference>
<dbReference type="Pfam" id="PF07715">
    <property type="entry name" value="Plug"/>
    <property type="match status" value="1"/>
</dbReference>
<evidence type="ECO:0000256" key="9">
    <source>
        <dbReference type="ARBA" id="ARBA00023237"/>
    </source>
</evidence>
<evidence type="ECO:0000259" key="12">
    <source>
        <dbReference type="Pfam" id="PF00593"/>
    </source>
</evidence>
<feature type="domain" description="TonB-dependent receptor plug" evidence="13">
    <location>
        <begin position="45"/>
        <end position="149"/>
    </location>
</feature>
<dbReference type="InterPro" id="IPR039426">
    <property type="entry name" value="TonB-dep_rcpt-like"/>
</dbReference>
<keyword evidence="15" id="KW-1185">Reference proteome</keyword>
<dbReference type="PROSITE" id="PS52016">
    <property type="entry name" value="TONB_DEPENDENT_REC_3"/>
    <property type="match status" value="1"/>
</dbReference>
<dbReference type="Pfam" id="PF00593">
    <property type="entry name" value="TonB_dep_Rec_b-barrel"/>
    <property type="match status" value="1"/>
</dbReference>
<keyword evidence="4 10" id="KW-0812">Transmembrane</keyword>
<reference evidence="14 15" key="1">
    <citation type="submission" date="2019-11" db="EMBL/GenBank/DDBJ databases">
        <title>Characterization of Elizabethkingia argenteiflava sp. nov., isolated from inner surface of Soybean Pods.</title>
        <authorList>
            <person name="Mo S."/>
        </authorList>
    </citation>
    <scope>NUCLEOTIDE SEQUENCE [LARGE SCALE GENOMIC DNA]</scope>
    <source>
        <strain evidence="14 15">YB22</strain>
    </source>
</reference>
<keyword evidence="3 10" id="KW-1134">Transmembrane beta strand</keyword>
<sequence length="742" mass="84926">MWKLYLLISALSSQLLFSQKLKDSLKENSIEAVMMTGLSKKNFVKDNPLPIKKISTDMIEKTHASNIIDVLVQNTPGLVSVKTGPNVSKPFIRGLGYNRVLTLYDGHRQEGQQWGDEHGIEIDSYNIANAEVIKGPSSLMYGSDAIAGIISFYPYSSIPTNTESTKVISEYQTNHNLIGTGFIWNMNKNNWVISTASSLRLAKNYRNSIDKRVYNTGFNEKNFSLLVGYQKANNYTHLNLTYYDNSQGIPDGSRALGSRKFTRQIYEDEEDVIEERPTVSDKELNSYSLPALHQKIQHLRMYTNNHYETSLGDIYANIGYQRNNRIEYSHPTQPSQAGMFVRLNTLNYSLRFNPINKGNFEFSVGTNGMLQNNKNKDATDFPIPNYNLTDVGLFIYTKWSKDNWNISGGIRYDYRKLHWDDLYISEDPQTGFDRQVSANTPEADLQFENYQKKFNGFSASLGASYKLSPEVYIKANVGRAYRSPNITELASNGLDPGAHIVYLGNKNFKPEFSFQEDLSLIANYSNFSGELNVFNNNMDNFIFLTVLLDKDGKPITDNQGNRTYQYQQAKAWLYGFEAYLSLHPQALKGWSFSNSIATVYGVNRKPEFKNKATQGEYLPLMAPLKWLGKLEKSFALAKKSWKNISPMLEAEFNAAQNRYLGLNHTETYTPSYFLLNAGFSTQWQLKTSKRLIFNFQVNNILDKAYQSHLSRLKYFEQTETSSKYQGIYNMGRNFTLKLIFNY</sequence>
<evidence type="ECO:0000256" key="7">
    <source>
        <dbReference type="ARBA" id="ARBA00023136"/>
    </source>
</evidence>
<evidence type="ECO:0000313" key="14">
    <source>
        <dbReference type="EMBL" id="NAW52159.1"/>
    </source>
</evidence>
<evidence type="ECO:0000256" key="2">
    <source>
        <dbReference type="ARBA" id="ARBA00022448"/>
    </source>
</evidence>
<evidence type="ECO:0000256" key="11">
    <source>
        <dbReference type="RuleBase" id="RU003357"/>
    </source>
</evidence>
<evidence type="ECO:0000259" key="13">
    <source>
        <dbReference type="Pfam" id="PF07715"/>
    </source>
</evidence>
<comment type="subcellular location">
    <subcellularLocation>
        <location evidence="1 10">Cell outer membrane</location>
        <topology evidence="1 10">Multi-pass membrane protein</topology>
    </subcellularLocation>
</comment>
<comment type="caution">
    <text evidence="14">The sequence shown here is derived from an EMBL/GenBank/DDBJ whole genome shotgun (WGS) entry which is preliminary data.</text>
</comment>
<dbReference type="GO" id="GO:0015344">
    <property type="term" value="F:siderophore uptake transmembrane transporter activity"/>
    <property type="evidence" value="ECO:0007669"/>
    <property type="project" value="TreeGrafter"/>
</dbReference>
<keyword evidence="5" id="KW-0732">Signal</keyword>
<evidence type="ECO:0000256" key="5">
    <source>
        <dbReference type="ARBA" id="ARBA00022729"/>
    </source>
</evidence>
<keyword evidence="9 10" id="KW-0998">Cell outer membrane</keyword>
<dbReference type="Proteomes" id="UP000553459">
    <property type="component" value="Unassembled WGS sequence"/>
</dbReference>
<gene>
    <name evidence="14" type="ORF">GNY06_12505</name>
</gene>
<dbReference type="SUPFAM" id="SSF56935">
    <property type="entry name" value="Porins"/>
    <property type="match status" value="1"/>
</dbReference>
<evidence type="ECO:0000256" key="6">
    <source>
        <dbReference type="ARBA" id="ARBA00023077"/>
    </source>
</evidence>
<keyword evidence="8 14" id="KW-0675">Receptor</keyword>
<accession>A0A845PVA2</accession>
<organism evidence="14 15">
    <name type="scientific">Elizabethkingia argenteiflava</name>
    <dbReference type="NCBI Taxonomy" id="2681556"/>
    <lineage>
        <taxon>Bacteria</taxon>
        <taxon>Pseudomonadati</taxon>
        <taxon>Bacteroidota</taxon>
        <taxon>Flavobacteriia</taxon>
        <taxon>Flavobacteriales</taxon>
        <taxon>Weeksellaceae</taxon>
        <taxon>Elizabethkingia</taxon>
    </lineage>
</organism>
<evidence type="ECO:0000256" key="8">
    <source>
        <dbReference type="ARBA" id="ARBA00023170"/>
    </source>
</evidence>
<comment type="similarity">
    <text evidence="10 11">Belongs to the TonB-dependent receptor family.</text>
</comment>
<dbReference type="PANTHER" id="PTHR30069:SF29">
    <property type="entry name" value="HEMOGLOBIN AND HEMOGLOBIN-HAPTOGLOBIN-BINDING PROTEIN 1-RELATED"/>
    <property type="match status" value="1"/>
</dbReference>
<keyword evidence="7 10" id="KW-0472">Membrane</keyword>
<dbReference type="InterPro" id="IPR036942">
    <property type="entry name" value="Beta-barrel_TonB_sf"/>
</dbReference>
<dbReference type="AlphaFoldDB" id="A0A845PVA2"/>
<evidence type="ECO:0000256" key="3">
    <source>
        <dbReference type="ARBA" id="ARBA00022452"/>
    </source>
</evidence>
<dbReference type="GO" id="GO:0044718">
    <property type="term" value="P:siderophore transmembrane transport"/>
    <property type="evidence" value="ECO:0007669"/>
    <property type="project" value="TreeGrafter"/>
</dbReference>
<feature type="domain" description="TonB-dependent receptor-like beta-barrel" evidence="12">
    <location>
        <begin position="231"/>
        <end position="700"/>
    </location>
</feature>